<gene>
    <name evidence="3" type="ORF">RFI_22387</name>
</gene>
<evidence type="ECO:0000256" key="2">
    <source>
        <dbReference type="SAM" id="SignalP"/>
    </source>
</evidence>
<dbReference type="Proteomes" id="UP000023152">
    <property type="component" value="Unassembled WGS sequence"/>
</dbReference>
<feature type="compositionally biased region" description="Acidic residues" evidence="1">
    <location>
        <begin position="164"/>
        <end position="176"/>
    </location>
</feature>
<dbReference type="AlphaFoldDB" id="X6MNI1"/>
<feature type="region of interest" description="Disordered" evidence="1">
    <location>
        <begin position="101"/>
        <end position="120"/>
    </location>
</feature>
<organism evidence="3 4">
    <name type="scientific">Reticulomyxa filosa</name>
    <dbReference type="NCBI Taxonomy" id="46433"/>
    <lineage>
        <taxon>Eukaryota</taxon>
        <taxon>Sar</taxon>
        <taxon>Rhizaria</taxon>
        <taxon>Retaria</taxon>
        <taxon>Foraminifera</taxon>
        <taxon>Monothalamids</taxon>
        <taxon>Reticulomyxidae</taxon>
        <taxon>Reticulomyxa</taxon>
    </lineage>
</organism>
<feature type="region of interest" description="Disordered" evidence="1">
    <location>
        <begin position="127"/>
        <end position="188"/>
    </location>
</feature>
<reference evidence="3 4" key="1">
    <citation type="journal article" date="2013" name="Curr. Biol.">
        <title>The Genome of the Foraminiferan Reticulomyxa filosa.</title>
        <authorList>
            <person name="Glockner G."/>
            <person name="Hulsmann N."/>
            <person name="Schleicher M."/>
            <person name="Noegel A.A."/>
            <person name="Eichinger L."/>
            <person name="Gallinger C."/>
            <person name="Pawlowski J."/>
            <person name="Sierra R."/>
            <person name="Euteneuer U."/>
            <person name="Pillet L."/>
            <person name="Moustafa A."/>
            <person name="Platzer M."/>
            <person name="Groth M."/>
            <person name="Szafranski K."/>
            <person name="Schliwa M."/>
        </authorList>
    </citation>
    <scope>NUCLEOTIDE SEQUENCE [LARGE SCALE GENOMIC DNA]</scope>
</reference>
<feature type="compositionally biased region" description="Basic and acidic residues" evidence="1">
    <location>
        <begin position="127"/>
        <end position="138"/>
    </location>
</feature>
<comment type="caution">
    <text evidence="3">The sequence shown here is derived from an EMBL/GenBank/DDBJ whole genome shotgun (WGS) entry which is preliminary data.</text>
</comment>
<proteinExistence type="predicted"/>
<evidence type="ECO:0000313" key="4">
    <source>
        <dbReference type="Proteomes" id="UP000023152"/>
    </source>
</evidence>
<evidence type="ECO:0000256" key="1">
    <source>
        <dbReference type="SAM" id="MobiDB-lite"/>
    </source>
</evidence>
<keyword evidence="2" id="KW-0732">Signal</keyword>
<name>X6MNI1_RETFI</name>
<evidence type="ECO:0000313" key="3">
    <source>
        <dbReference type="EMBL" id="ETO14982.1"/>
    </source>
</evidence>
<feature type="chain" id="PRO_5004975781" evidence="2">
    <location>
        <begin position="30"/>
        <end position="284"/>
    </location>
</feature>
<sequence>MCDNNSNSVNSVLFFRVFVFFSLSKLWQGISEAFGPPLCHCQNNNKNTKTKQKGKAHMCPERNSKCFTTNNSKKKIIKKEEVLKQFISFFFKKKKISFGKQKKKKKATNQIEPKHIGQWRRETLAKQIHDNRGKEKNKNKNKKSYNSGKVPSNKQTNKQRECVQEEEEEEEEEEEQERMTRKNLGTNRKRGASLRRSFECPKGSIDWVWRTIRWMHCLLYVVQTGLFVCSFDSFFVLCIVDKGAGGGLDEYKANLICTKCGLFPLCRDDLSPSVDGHVLPFTII</sequence>
<feature type="signal peptide" evidence="2">
    <location>
        <begin position="1"/>
        <end position="29"/>
    </location>
</feature>
<accession>X6MNI1</accession>
<dbReference type="EMBL" id="ASPP01019582">
    <property type="protein sequence ID" value="ETO14982.1"/>
    <property type="molecule type" value="Genomic_DNA"/>
</dbReference>
<protein>
    <submittedName>
        <fullName evidence="3">Uncharacterized protein</fullName>
    </submittedName>
</protein>
<keyword evidence="4" id="KW-1185">Reference proteome</keyword>